<sequence length="1243" mass="139011">MRETSLKTTNWRSVYIERSAINFSNEIVAPNAVIKDCFQIEGELDLFQNGLLRNPVNLRGLQYGRFFEREPIHIGKKTFTTSFRHDSVSSLWRKNTILRSRQQHTQCHFLRLNLPVRPFRAEVSSGVNQPHAAASSLAVSEGDLLDKSDMGLMEKGFGQDDFQDLRLLTLPSHPKVCKGQLKNGLCYVILPNKVPANRFEAHMEMHVGSVDEEENEQGIAHMIEHVTFLGSKKREQLLTHGARSNAYTDFHHTVFHVHAPVLVPGTNEAMLPRVLDTLHEIAFMPKIVESRVEKERKAILSELQMMNTIEYRVDCQLLQQLHSENLLGYRFPIGLEDQIQKWDVDMIRNFHERWYFPANATLYVVGDFVSVDKTIEQIEAAFGKVSPGYHPLSAEKPPVMAGPAAHLQMPKLQSFLFGTGIVEPPASISVPPPVRKERHALRPPVKHEWSSSRPGEGRKPHIFQHELLQTFSLSLFCKTPVQKVTTYADLRDVLMKRIVLSTLQFRINNRYKKADPPFIGIELDNSDSGREGCSVSTLTISAEPKDWRGAVNVAVQEVRRLKEFGVTKGELTRYMTALLKDSEHLAAMVDSVASVDSLNFIMENDSLGHTVMDQRQGHECLMGVAQTVTLEDVNAIGASSLEYIADFGKPWAPVAAAIVACVPKSIHRDGEDDLNFEITSKEIVDALKEGLNEPLAPEPELEVPKELISKSKLEELKLKHKPSFVKEYDEATGISELKLSNGIRVNYKKSSNEARGGVMRLVVPGGRARERAEASGAVTVGMRTLSEGGTVGCFAREQVELFCVNNLINCVLEADEEFLCMDFHFTLRDGGMRATFQLLHMILEHNIWKEDAFERAKQLYLTYYRAMPKSLERATANRLMRTMLGGEGRFVEPTPQALQSLSLSIVKKAVLEQFVTEDMEVNLVGDFSAPEVEECILDYLGTVTASTADAEAELTECPITIGPPANPESRHETVFLKDTDERACAYIAGAAPNRWGLTADNLDLNISVDRTNFATREQALVLASGGVEVITGSDGAICIKRNHHPLYSCVALTLLAEIINARLFTLVRDTLGLTYDVSFEMSLFDRLKGGWYVVSVTSTPAKVKKAVEASLKVLRGLRENPISKRDLDRARRTLMMRHESDSKDNSYWLGLLTHVQSAKVFRKDVSCIRDLFKLYEAATIEDVYNAYDLLKVDDESVFTCMGIAGAQISKANPPLEEDAIEAGSLPGSLMHGRGMSTMTRPTM</sequence>
<evidence type="ECO:0000259" key="7">
    <source>
        <dbReference type="Pfam" id="PF05193"/>
    </source>
</evidence>
<reference evidence="8 9" key="1">
    <citation type="submission" date="2021-01" db="EMBL/GenBank/DDBJ databases">
        <title>Adiantum capillus-veneris genome.</title>
        <authorList>
            <person name="Fang Y."/>
            <person name="Liao Q."/>
        </authorList>
    </citation>
    <scope>NUCLEOTIDE SEQUENCE [LARGE SCALE GENOMIC DNA]</scope>
    <source>
        <strain evidence="8">H3</strain>
        <tissue evidence="8">Leaf</tissue>
    </source>
</reference>
<evidence type="ECO:0000256" key="4">
    <source>
        <dbReference type="ARBA" id="ARBA00022833"/>
    </source>
</evidence>
<evidence type="ECO:0000256" key="1">
    <source>
        <dbReference type="ARBA" id="ARBA00007261"/>
    </source>
</evidence>
<dbReference type="InterPro" id="IPR011249">
    <property type="entry name" value="Metalloenz_LuxS/M16"/>
</dbReference>
<feature type="domain" description="Peptidase M16 N-terminal" evidence="6">
    <location>
        <begin position="187"/>
        <end position="322"/>
    </location>
</feature>
<dbReference type="Gene3D" id="3.30.830.10">
    <property type="entry name" value="Metalloenzyme, LuxS/M16 peptidase-like"/>
    <property type="match status" value="4"/>
</dbReference>
<proteinExistence type="inferred from homology"/>
<dbReference type="PANTHER" id="PTHR43690">
    <property type="entry name" value="NARDILYSIN"/>
    <property type="match status" value="1"/>
</dbReference>
<dbReference type="InterPro" id="IPR050626">
    <property type="entry name" value="Peptidase_M16"/>
</dbReference>
<dbReference type="Pfam" id="PF05193">
    <property type="entry name" value="Peptidase_M16_C"/>
    <property type="match status" value="2"/>
</dbReference>
<evidence type="ECO:0000256" key="5">
    <source>
        <dbReference type="ARBA" id="ARBA00023049"/>
    </source>
</evidence>
<dbReference type="InterPro" id="IPR007863">
    <property type="entry name" value="Peptidase_M16_C"/>
</dbReference>
<name>A0A9D4ZKQ5_ADICA</name>
<dbReference type="GO" id="GO:0046872">
    <property type="term" value="F:metal ion binding"/>
    <property type="evidence" value="ECO:0007669"/>
    <property type="project" value="InterPro"/>
</dbReference>
<gene>
    <name evidence="8" type="ORF">GOP47_0004732</name>
</gene>
<organism evidence="8 9">
    <name type="scientific">Adiantum capillus-veneris</name>
    <name type="common">Maidenhair fern</name>
    <dbReference type="NCBI Taxonomy" id="13818"/>
    <lineage>
        <taxon>Eukaryota</taxon>
        <taxon>Viridiplantae</taxon>
        <taxon>Streptophyta</taxon>
        <taxon>Embryophyta</taxon>
        <taxon>Tracheophyta</taxon>
        <taxon>Polypodiopsida</taxon>
        <taxon>Polypodiidae</taxon>
        <taxon>Polypodiales</taxon>
        <taxon>Pteridineae</taxon>
        <taxon>Pteridaceae</taxon>
        <taxon>Vittarioideae</taxon>
        <taxon>Adiantum</taxon>
    </lineage>
</organism>
<comment type="similarity">
    <text evidence="1">Belongs to the peptidase M16 family.</text>
</comment>
<keyword evidence="3" id="KW-0378">Hydrolase</keyword>
<dbReference type="Proteomes" id="UP000886520">
    <property type="component" value="Chromosome 5"/>
</dbReference>
<keyword evidence="9" id="KW-1185">Reference proteome</keyword>
<keyword evidence="4" id="KW-0862">Zinc</keyword>
<dbReference type="EMBL" id="JABFUD020000005">
    <property type="protein sequence ID" value="KAI5079253.1"/>
    <property type="molecule type" value="Genomic_DNA"/>
</dbReference>
<dbReference type="PANTHER" id="PTHR43690:SF33">
    <property type="entry name" value="STROMAL PROCESSING PEPTIDASE, CHLOROPLASTIC"/>
    <property type="match status" value="1"/>
</dbReference>
<evidence type="ECO:0000313" key="8">
    <source>
        <dbReference type="EMBL" id="KAI5079253.1"/>
    </source>
</evidence>
<keyword evidence="5" id="KW-0482">Metalloprotease</keyword>
<dbReference type="GO" id="GO:0008237">
    <property type="term" value="F:metallopeptidase activity"/>
    <property type="evidence" value="ECO:0007669"/>
    <property type="project" value="UniProtKB-KW"/>
</dbReference>
<evidence type="ECO:0000256" key="2">
    <source>
        <dbReference type="ARBA" id="ARBA00022670"/>
    </source>
</evidence>
<evidence type="ECO:0000256" key="3">
    <source>
        <dbReference type="ARBA" id="ARBA00022801"/>
    </source>
</evidence>
<dbReference type="OrthoDB" id="952271at2759"/>
<evidence type="ECO:0000313" key="9">
    <source>
        <dbReference type="Proteomes" id="UP000886520"/>
    </source>
</evidence>
<feature type="domain" description="Peptidase M16 C-terminal" evidence="7">
    <location>
        <begin position="342"/>
        <end position="578"/>
    </location>
</feature>
<protein>
    <submittedName>
        <fullName evidence="8">Uncharacterized protein</fullName>
    </submittedName>
</protein>
<dbReference type="InterPro" id="IPR011765">
    <property type="entry name" value="Pept_M16_N"/>
</dbReference>
<dbReference type="SUPFAM" id="SSF63411">
    <property type="entry name" value="LuxS/MPP-like metallohydrolase"/>
    <property type="match status" value="3"/>
</dbReference>
<dbReference type="Pfam" id="PF00675">
    <property type="entry name" value="Peptidase_M16"/>
    <property type="match status" value="1"/>
</dbReference>
<comment type="caution">
    <text evidence="8">The sequence shown here is derived from an EMBL/GenBank/DDBJ whole genome shotgun (WGS) entry which is preliminary data.</text>
</comment>
<evidence type="ECO:0000259" key="6">
    <source>
        <dbReference type="Pfam" id="PF00675"/>
    </source>
</evidence>
<feature type="domain" description="Peptidase M16 C-terminal" evidence="7">
    <location>
        <begin position="1050"/>
        <end position="1134"/>
    </location>
</feature>
<dbReference type="AlphaFoldDB" id="A0A9D4ZKQ5"/>
<keyword evidence="2" id="KW-0645">Protease</keyword>
<accession>A0A9D4ZKQ5</accession>
<dbReference type="GO" id="GO:0006508">
    <property type="term" value="P:proteolysis"/>
    <property type="evidence" value="ECO:0007669"/>
    <property type="project" value="UniProtKB-KW"/>
</dbReference>